<dbReference type="AlphaFoldDB" id="V3Z692"/>
<proteinExistence type="predicted"/>
<accession>V3Z692</accession>
<dbReference type="CTD" id="20232953"/>
<evidence type="ECO:0000313" key="3">
    <source>
        <dbReference type="EMBL" id="ESO86303.1"/>
    </source>
</evidence>
<evidence type="ECO:0000313" key="4">
    <source>
        <dbReference type="Proteomes" id="UP000030746"/>
    </source>
</evidence>
<dbReference type="GO" id="GO:0032266">
    <property type="term" value="F:phosphatidylinositol-3-phosphate binding"/>
    <property type="evidence" value="ECO:0007669"/>
    <property type="project" value="TreeGrafter"/>
</dbReference>
<dbReference type="GO" id="GO:0070273">
    <property type="term" value="F:phosphatidylinositol-4-phosphate binding"/>
    <property type="evidence" value="ECO:0007669"/>
    <property type="project" value="TreeGrafter"/>
</dbReference>
<protein>
    <recommendedName>
        <fullName evidence="2">SESTD1-like spectrin repeats region domain-containing protein</fullName>
    </recommendedName>
</protein>
<dbReference type="GO" id="GO:0005546">
    <property type="term" value="F:phosphatidylinositol-4,5-bisphosphate binding"/>
    <property type="evidence" value="ECO:0007669"/>
    <property type="project" value="TreeGrafter"/>
</dbReference>
<keyword evidence="1" id="KW-0677">Repeat</keyword>
<dbReference type="RefSeq" id="XP_009063072.1">
    <property type="nucleotide sequence ID" value="XM_009064824.1"/>
</dbReference>
<organism evidence="3 4">
    <name type="scientific">Lottia gigantea</name>
    <name type="common">Giant owl limpet</name>
    <dbReference type="NCBI Taxonomy" id="225164"/>
    <lineage>
        <taxon>Eukaryota</taxon>
        <taxon>Metazoa</taxon>
        <taxon>Spiralia</taxon>
        <taxon>Lophotrochozoa</taxon>
        <taxon>Mollusca</taxon>
        <taxon>Gastropoda</taxon>
        <taxon>Patellogastropoda</taxon>
        <taxon>Lottioidea</taxon>
        <taxon>Lottiidae</taxon>
        <taxon>Lottia</taxon>
    </lineage>
</organism>
<dbReference type="OMA" id="HTHTYNA"/>
<dbReference type="Pfam" id="PF00435">
    <property type="entry name" value="Spectrin"/>
    <property type="match status" value="1"/>
</dbReference>
<dbReference type="Pfam" id="PF24915">
    <property type="entry name" value="Spectrin_SESTD1"/>
    <property type="match status" value="1"/>
</dbReference>
<dbReference type="KEGG" id="lgi:LOTGIDRAFT_129439"/>
<evidence type="ECO:0000259" key="2">
    <source>
        <dbReference type="Pfam" id="PF24915"/>
    </source>
</evidence>
<dbReference type="Proteomes" id="UP000030746">
    <property type="component" value="Unassembled WGS sequence"/>
</dbReference>
<dbReference type="SUPFAM" id="SSF46966">
    <property type="entry name" value="Spectrin repeat"/>
    <property type="match status" value="2"/>
</dbReference>
<keyword evidence="4" id="KW-1185">Reference proteome</keyword>
<name>V3Z692_LOTGI</name>
<dbReference type="GO" id="GO:0010314">
    <property type="term" value="F:phosphatidylinositol-5-phosphate binding"/>
    <property type="evidence" value="ECO:0007669"/>
    <property type="project" value="TreeGrafter"/>
</dbReference>
<dbReference type="GeneID" id="20232953"/>
<dbReference type="HOGENOM" id="CLU_718224_0_0_1"/>
<dbReference type="GO" id="GO:0080025">
    <property type="term" value="F:phosphatidylinositol-3,5-bisphosphate binding"/>
    <property type="evidence" value="ECO:0007669"/>
    <property type="project" value="TreeGrafter"/>
</dbReference>
<dbReference type="SMART" id="SM00150">
    <property type="entry name" value="SPEC"/>
    <property type="match status" value="3"/>
</dbReference>
<feature type="domain" description="SESTD1-like spectrin repeats region" evidence="2">
    <location>
        <begin position="130"/>
        <end position="239"/>
    </location>
</feature>
<sequence length="385" mass="44638">MYTKIHCYGITLSESAYELFNPLPLFIHSLFCGNLQVVNWILGPGEKLLASRTDIGDSFESAQELWKRHEEMEIKCTDTYGQYAELRHQGEELINEETIVSSDIRAERDYMDTISRSFAARLERRRILLITSVRFHRFAEEFAHQLDALLELVVSDISAETVEEAEAAIKQLNEMCQAIDHAAQQTLNDGQSLLDEMSRPIKNAFGKDITPDYDGHIKRINQKLEDLQERKMRCDELADVRKLKLQQILQLRTCERDADKAIDWIEELCTVMVTEHNDLGKNQPESESLQDQHRKFESTAAGTYEYGKQLLQGALVLRRSLRYELEPNNERVYRLEEAWKKFTQGTSERTNRLTVASMFMTASDKVRIKRISCCLVYQWIRAGIT</sequence>
<dbReference type="STRING" id="225164.V3Z692"/>
<dbReference type="InterPro" id="IPR002017">
    <property type="entry name" value="Spectrin_repeat"/>
</dbReference>
<dbReference type="InterPro" id="IPR018159">
    <property type="entry name" value="Spectrin/alpha-actinin"/>
</dbReference>
<dbReference type="PANTHER" id="PTHR46607">
    <property type="entry name" value="SEC14 DOMAIN AND SPECTRIN REPEAT-CONTAINING PROTEIN 1"/>
    <property type="match status" value="1"/>
</dbReference>
<dbReference type="GO" id="GO:0043325">
    <property type="term" value="F:phosphatidylinositol-3,4-bisphosphate binding"/>
    <property type="evidence" value="ECO:0007669"/>
    <property type="project" value="TreeGrafter"/>
</dbReference>
<dbReference type="OrthoDB" id="5859883at2759"/>
<reference evidence="3 4" key="1">
    <citation type="journal article" date="2013" name="Nature">
        <title>Insights into bilaterian evolution from three spiralian genomes.</title>
        <authorList>
            <person name="Simakov O."/>
            <person name="Marletaz F."/>
            <person name="Cho S.J."/>
            <person name="Edsinger-Gonzales E."/>
            <person name="Havlak P."/>
            <person name="Hellsten U."/>
            <person name="Kuo D.H."/>
            <person name="Larsson T."/>
            <person name="Lv J."/>
            <person name="Arendt D."/>
            <person name="Savage R."/>
            <person name="Osoegawa K."/>
            <person name="de Jong P."/>
            <person name="Grimwood J."/>
            <person name="Chapman J.A."/>
            <person name="Shapiro H."/>
            <person name="Aerts A."/>
            <person name="Otillar R.P."/>
            <person name="Terry A.Y."/>
            <person name="Boore J.L."/>
            <person name="Grigoriev I.V."/>
            <person name="Lindberg D.R."/>
            <person name="Seaver E.C."/>
            <person name="Weisblat D.A."/>
            <person name="Putnam N.H."/>
            <person name="Rokhsar D.S."/>
        </authorList>
    </citation>
    <scope>NUCLEOTIDE SEQUENCE [LARGE SCALE GENOMIC DNA]</scope>
</reference>
<dbReference type="Gene3D" id="1.20.58.60">
    <property type="match status" value="2"/>
</dbReference>
<dbReference type="EMBL" id="KB203115">
    <property type="protein sequence ID" value="ESO86303.1"/>
    <property type="molecule type" value="Genomic_DNA"/>
</dbReference>
<evidence type="ECO:0000256" key="1">
    <source>
        <dbReference type="ARBA" id="ARBA00022737"/>
    </source>
</evidence>
<dbReference type="PANTHER" id="PTHR46607:SF1">
    <property type="entry name" value="SEC14 DOMAIN AND SPECTRIN REPEAT-CONTAINING PROTEIN 1"/>
    <property type="match status" value="1"/>
</dbReference>
<dbReference type="InterPro" id="IPR056804">
    <property type="entry name" value="Spectrin_SESTD1"/>
</dbReference>
<gene>
    <name evidence="3" type="ORF">LOTGIDRAFT_129439</name>
</gene>